<dbReference type="InterPro" id="IPR003367">
    <property type="entry name" value="Thrombospondin_3-like_rpt"/>
</dbReference>
<evidence type="ECO:0000256" key="3">
    <source>
        <dbReference type="ARBA" id="ARBA00022452"/>
    </source>
</evidence>
<feature type="region of interest" description="Disordered" evidence="11">
    <location>
        <begin position="281"/>
        <end position="327"/>
    </location>
</feature>
<keyword evidence="7" id="KW-0626">Porin</keyword>
<dbReference type="EMBL" id="JAQNDN010000027">
    <property type="protein sequence ID" value="MDC0674916.1"/>
    <property type="molecule type" value="Genomic_DNA"/>
</dbReference>
<evidence type="ECO:0000256" key="1">
    <source>
        <dbReference type="ARBA" id="ARBA00004571"/>
    </source>
</evidence>
<keyword evidence="4" id="KW-0812">Transmembrane</keyword>
<dbReference type="PROSITE" id="PS51123">
    <property type="entry name" value="OMPA_2"/>
    <property type="match status" value="1"/>
</dbReference>
<dbReference type="InterPro" id="IPR006664">
    <property type="entry name" value="OMP_bac"/>
</dbReference>
<evidence type="ECO:0000256" key="4">
    <source>
        <dbReference type="ARBA" id="ARBA00022692"/>
    </source>
</evidence>
<protein>
    <submittedName>
        <fullName evidence="14">OmpA family protein</fullName>
    </submittedName>
</protein>
<keyword evidence="15" id="KW-1185">Reference proteome</keyword>
<dbReference type="InterPro" id="IPR036737">
    <property type="entry name" value="OmpA-like_sf"/>
</dbReference>
<dbReference type="RefSeq" id="WP_272009529.1">
    <property type="nucleotide sequence ID" value="NZ_JAQNDN010000027.1"/>
</dbReference>
<evidence type="ECO:0000256" key="2">
    <source>
        <dbReference type="ARBA" id="ARBA00022448"/>
    </source>
</evidence>
<keyword evidence="6" id="KW-0406">Ion transport</keyword>
<feature type="chain" id="PRO_5047255607" evidence="12">
    <location>
        <begin position="24"/>
        <end position="525"/>
    </location>
</feature>
<evidence type="ECO:0000256" key="9">
    <source>
        <dbReference type="ARBA" id="ARBA00023237"/>
    </source>
</evidence>
<gene>
    <name evidence="14" type="ORF">POL58_44630</name>
</gene>
<dbReference type="InterPro" id="IPR011250">
    <property type="entry name" value="OMP/PagP_B-barrel"/>
</dbReference>
<dbReference type="SUPFAM" id="SSF56925">
    <property type="entry name" value="OMPA-like"/>
    <property type="match status" value="1"/>
</dbReference>
<evidence type="ECO:0000256" key="8">
    <source>
        <dbReference type="ARBA" id="ARBA00023136"/>
    </source>
</evidence>
<keyword evidence="8 10" id="KW-0472">Membrane</keyword>
<organism evidence="14 15">
    <name type="scientific">Nannocystis radixulma</name>
    <dbReference type="NCBI Taxonomy" id="2995305"/>
    <lineage>
        <taxon>Bacteria</taxon>
        <taxon>Pseudomonadati</taxon>
        <taxon>Myxococcota</taxon>
        <taxon>Polyangia</taxon>
        <taxon>Nannocystales</taxon>
        <taxon>Nannocystaceae</taxon>
        <taxon>Nannocystis</taxon>
    </lineage>
</organism>
<dbReference type="CDD" id="cd07185">
    <property type="entry name" value="OmpA_C-like"/>
    <property type="match status" value="1"/>
</dbReference>
<dbReference type="InterPro" id="IPR028974">
    <property type="entry name" value="TSP_type-3_rpt"/>
</dbReference>
<proteinExistence type="predicted"/>
<feature type="compositionally biased region" description="Low complexity" evidence="11">
    <location>
        <begin position="34"/>
        <end position="55"/>
    </location>
</feature>
<evidence type="ECO:0000256" key="6">
    <source>
        <dbReference type="ARBA" id="ARBA00023065"/>
    </source>
</evidence>
<evidence type="ECO:0000256" key="11">
    <source>
        <dbReference type="SAM" id="MobiDB-lite"/>
    </source>
</evidence>
<evidence type="ECO:0000256" key="10">
    <source>
        <dbReference type="PROSITE-ProRule" id="PRU00473"/>
    </source>
</evidence>
<name>A0ABT5BPQ4_9BACT</name>
<dbReference type="SUPFAM" id="SSF103647">
    <property type="entry name" value="TSP type-3 repeat"/>
    <property type="match status" value="1"/>
</dbReference>
<dbReference type="PRINTS" id="PR01021">
    <property type="entry name" value="OMPADOMAIN"/>
</dbReference>
<dbReference type="Pfam" id="PF00691">
    <property type="entry name" value="OmpA"/>
    <property type="match status" value="1"/>
</dbReference>
<dbReference type="InterPro" id="IPR006665">
    <property type="entry name" value="OmpA-like"/>
</dbReference>
<evidence type="ECO:0000256" key="5">
    <source>
        <dbReference type="ARBA" id="ARBA00022729"/>
    </source>
</evidence>
<dbReference type="Gene3D" id="3.30.1330.60">
    <property type="entry name" value="OmpA-like domain"/>
    <property type="match status" value="1"/>
</dbReference>
<evidence type="ECO:0000256" key="12">
    <source>
        <dbReference type="SAM" id="SignalP"/>
    </source>
</evidence>
<feature type="signal peptide" evidence="12">
    <location>
        <begin position="1"/>
        <end position="23"/>
    </location>
</feature>
<accession>A0ABT5BPQ4</accession>
<sequence length="525" mass="56019">MNRFSIRLGAALVAGLVATPALAAQPAGEAAAPAAEPAPAAATPAATPEGPSAGASISADTTSGVKTDAKASGGSSGKKAKNKDRCQNDTSVKWIRRCRPERNMFELGIFGGIFMPGGSAHELFDPVRQLQSLQMGGEEFWKPYRKVAPEIGVRFAYYPLSFLGGEIEGGVMPTHITGTDSPDTRAILFNFRAHLIGQIPFWRITPFVLVGGGAIGTTGALGNDIDESTHYGAGIKYYISHYAMLRLDVRNVVAARLRVDNGAVIYPEVLLGLSLTLNRKKKPAPADKDSDGDGFLDNSDSCPFEPGIAPDGCPERDRDGDGFMDSQDACPDVPGVAPDGCPLKDRDGDGFLDIVDKCPDDPGVEPDGCPIPDTDGDGILDPDDKCPTQPETRNGYQDEDGCPDEIPTQLAKFTGTIKGIYFDLDKDTIKPKSRPVLDRAVAVLKEFPSIRIEISGHTDSTGSPEYNKDLSGRRAKSVKNYLVEHGIDAGRIESRGAGMDEPVDTNKTAAGRAKNRRIEFTILVQ</sequence>
<dbReference type="SUPFAM" id="SSF103088">
    <property type="entry name" value="OmpA-like"/>
    <property type="match status" value="1"/>
</dbReference>
<keyword evidence="2" id="KW-0813">Transport</keyword>
<feature type="domain" description="OmpA-like" evidence="13">
    <location>
        <begin position="409"/>
        <end position="525"/>
    </location>
</feature>
<comment type="caution">
    <text evidence="14">The sequence shown here is derived from an EMBL/GenBank/DDBJ whole genome shotgun (WGS) entry which is preliminary data.</text>
</comment>
<evidence type="ECO:0000256" key="7">
    <source>
        <dbReference type="ARBA" id="ARBA00023114"/>
    </source>
</evidence>
<comment type="subcellular location">
    <subcellularLocation>
        <location evidence="1">Cell outer membrane</location>
        <topology evidence="1">Multi-pass membrane protein</topology>
    </subcellularLocation>
</comment>
<reference evidence="14 15" key="1">
    <citation type="submission" date="2022-11" db="EMBL/GenBank/DDBJ databases">
        <title>Minimal conservation of predation-associated metabolite biosynthetic gene clusters underscores biosynthetic potential of Myxococcota including descriptions for ten novel species: Archangium lansinium sp. nov., Myxococcus landrumus sp. nov., Nannocystis bai.</title>
        <authorList>
            <person name="Ahearne A."/>
            <person name="Stevens C."/>
            <person name="Dowd S."/>
        </authorList>
    </citation>
    <scope>NUCLEOTIDE SEQUENCE [LARGE SCALE GENOMIC DNA]</scope>
    <source>
        <strain evidence="14 15">NCELM</strain>
    </source>
</reference>
<dbReference type="Pfam" id="PF02412">
    <property type="entry name" value="TSP_3"/>
    <property type="match status" value="2"/>
</dbReference>
<evidence type="ECO:0000313" key="15">
    <source>
        <dbReference type="Proteomes" id="UP001217838"/>
    </source>
</evidence>
<evidence type="ECO:0000313" key="14">
    <source>
        <dbReference type="EMBL" id="MDC0674916.1"/>
    </source>
</evidence>
<feature type="region of interest" description="Disordered" evidence="11">
    <location>
        <begin position="34"/>
        <end position="86"/>
    </location>
</feature>
<dbReference type="InterPro" id="IPR050330">
    <property type="entry name" value="Bact_OuterMem_StrucFunc"/>
</dbReference>
<dbReference type="PANTHER" id="PTHR30329:SF21">
    <property type="entry name" value="LIPOPROTEIN YIAD-RELATED"/>
    <property type="match status" value="1"/>
</dbReference>
<dbReference type="PANTHER" id="PTHR30329">
    <property type="entry name" value="STATOR ELEMENT OF FLAGELLAR MOTOR COMPLEX"/>
    <property type="match status" value="1"/>
</dbReference>
<keyword evidence="9" id="KW-0998">Cell outer membrane</keyword>
<dbReference type="Gene3D" id="2.40.160.20">
    <property type="match status" value="1"/>
</dbReference>
<evidence type="ECO:0000259" key="13">
    <source>
        <dbReference type="PROSITE" id="PS51123"/>
    </source>
</evidence>
<keyword evidence="3" id="KW-1134">Transmembrane beta strand</keyword>
<keyword evidence="5 12" id="KW-0732">Signal</keyword>
<dbReference type="Proteomes" id="UP001217838">
    <property type="component" value="Unassembled WGS sequence"/>
</dbReference>